<reference evidence="1" key="1">
    <citation type="submission" date="2019-08" db="EMBL/GenBank/DDBJ databases">
        <authorList>
            <person name="Kucharzyk K."/>
            <person name="Murdoch R.W."/>
            <person name="Higgins S."/>
            <person name="Loffler F."/>
        </authorList>
    </citation>
    <scope>NUCLEOTIDE SEQUENCE</scope>
</reference>
<name>A0A645AXQ2_9ZZZZ</name>
<accession>A0A645AXQ2</accession>
<dbReference type="Pfam" id="PF14100">
    <property type="entry name" value="DUF6807"/>
    <property type="match status" value="1"/>
</dbReference>
<proteinExistence type="predicted"/>
<sequence>MKISVKALRKYIEEPILIKTEETVCDSISCIIDADGHKFPAQKCNEGIIAIVTLAQGEEKEFDVSCEENTAFSKISFENESEYLKVLYDGKIFTGYNYASEFKKPFLGPVYTMTGESFTRSDLHNKEHPHQRSVFFGIGEVNGVDLWNEPEDSGYIKKGAPEIYANGTAYASFGSKNIWCDMDGKNLMDEARKYTFYNQSEDCRYLDLEITFTASYEDVTFGPTKEAGPLGVRVNEKINVKHGNGAIVNAYSAKGEEECWSKIAPWCLYAGKLDDKDCAIAVFDSQSNERFPTNWHIRDYGLFAPNNLYFRGGFTIKKGDSITYKFRICFFNNCGDTVSDRYIVYNLNEGKKY</sequence>
<dbReference type="AlphaFoldDB" id="A0A645AXQ2"/>
<comment type="caution">
    <text evidence="1">The sequence shown here is derived from an EMBL/GenBank/DDBJ whole genome shotgun (WGS) entry which is preliminary data.</text>
</comment>
<gene>
    <name evidence="1" type="ORF">SDC9_104871</name>
</gene>
<protein>
    <submittedName>
        <fullName evidence="1">Uncharacterized protein</fullName>
    </submittedName>
</protein>
<organism evidence="1">
    <name type="scientific">bioreactor metagenome</name>
    <dbReference type="NCBI Taxonomy" id="1076179"/>
    <lineage>
        <taxon>unclassified sequences</taxon>
        <taxon>metagenomes</taxon>
        <taxon>ecological metagenomes</taxon>
    </lineage>
</organism>
<dbReference type="EMBL" id="VSSQ01016571">
    <property type="protein sequence ID" value="MPM58042.1"/>
    <property type="molecule type" value="Genomic_DNA"/>
</dbReference>
<dbReference type="InterPro" id="IPR029475">
    <property type="entry name" value="DUF6807"/>
</dbReference>
<evidence type="ECO:0000313" key="1">
    <source>
        <dbReference type="EMBL" id="MPM58042.1"/>
    </source>
</evidence>